<dbReference type="InterPro" id="IPR009574">
    <property type="entry name" value="DUF1189"/>
</dbReference>
<feature type="transmembrane region" description="Helical" evidence="1">
    <location>
        <begin position="275"/>
        <end position="293"/>
    </location>
</feature>
<sequence length="299" mass="33222">MNLKGRLPIGISPCISSKTSLELLMMTLCIEGVTMTTKQLIISSFTQFKELKNARKTPFAKSVLYLLVLSIIMALPISYQVFQVLENIKQDGQKIATKIPDFSIKNGKIDAADHEGFIYQTNSIIFTFDPEGKRSEKDITSDLVGNFLSVGLLKNKLVVALPNTGTTFLNNNSLELDYKNDALKNLTGKQLRTTLSEATIPFWIKIVTFLISIYPSFLNLIVTLVLANFAAYIYARLRLTGASFLDCLKTMIYSITLPTVLATILMIFLPAFDTSAFIAIAGLFIFAQAVKGWPKSQMM</sequence>
<dbReference type="AlphaFoldDB" id="A0A7Z9DJ53"/>
<keyword evidence="1" id="KW-0472">Membrane</keyword>
<dbReference type="Proteomes" id="UP000352698">
    <property type="component" value="Unassembled WGS sequence"/>
</dbReference>
<proteinExistence type="predicted"/>
<comment type="caution">
    <text evidence="2">The sequence shown here is derived from an EMBL/GenBank/DDBJ whole genome shotgun (WGS) entry which is preliminary data.</text>
</comment>
<dbReference type="EMBL" id="CABEEP010000001">
    <property type="protein sequence ID" value="VTQ62008.1"/>
    <property type="molecule type" value="Genomic_DNA"/>
</dbReference>
<reference evidence="2 3" key="1">
    <citation type="submission" date="2019-05" db="EMBL/GenBank/DDBJ databases">
        <authorList>
            <consortium name="Pathogen Informatics"/>
        </authorList>
    </citation>
    <scope>NUCLEOTIDE SEQUENCE [LARGE SCALE GENOMIC DNA]</scope>
    <source>
        <strain evidence="2 3">NCTC12204</strain>
    </source>
</reference>
<keyword evidence="1" id="KW-0812">Transmembrane</keyword>
<name>A0A7Z9DJ53_ENTHR</name>
<gene>
    <name evidence="2" type="ORF">NCTC12204_00914</name>
</gene>
<feature type="transmembrane region" description="Helical" evidence="1">
    <location>
        <begin position="63"/>
        <end position="82"/>
    </location>
</feature>
<protein>
    <submittedName>
        <fullName evidence="2">Protein of uncharacterized function (DUF1189)</fullName>
    </submittedName>
</protein>
<accession>A0A7Z9DJ53</accession>
<evidence type="ECO:0000313" key="3">
    <source>
        <dbReference type="Proteomes" id="UP000352698"/>
    </source>
</evidence>
<feature type="transmembrane region" description="Helical" evidence="1">
    <location>
        <begin position="247"/>
        <end position="269"/>
    </location>
</feature>
<feature type="transmembrane region" description="Helical" evidence="1">
    <location>
        <begin position="202"/>
        <end position="235"/>
    </location>
</feature>
<organism evidence="2 3">
    <name type="scientific">Enterococcus hirae</name>
    <dbReference type="NCBI Taxonomy" id="1354"/>
    <lineage>
        <taxon>Bacteria</taxon>
        <taxon>Bacillati</taxon>
        <taxon>Bacillota</taxon>
        <taxon>Bacilli</taxon>
        <taxon>Lactobacillales</taxon>
        <taxon>Enterococcaceae</taxon>
        <taxon>Enterococcus</taxon>
    </lineage>
</organism>
<evidence type="ECO:0000256" key="1">
    <source>
        <dbReference type="SAM" id="Phobius"/>
    </source>
</evidence>
<evidence type="ECO:0000313" key="2">
    <source>
        <dbReference type="EMBL" id="VTQ62008.1"/>
    </source>
</evidence>
<dbReference type="Pfam" id="PF06691">
    <property type="entry name" value="DUF1189"/>
    <property type="match status" value="1"/>
</dbReference>
<keyword evidence="1" id="KW-1133">Transmembrane helix</keyword>